<dbReference type="AlphaFoldDB" id="A0A6L2PNR7"/>
<keyword evidence="4" id="KW-1185">Reference proteome</keyword>
<feature type="region of interest" description="Disordered" evidence="1">
    <location>
        <begin position="1"/>
        <end position="24"/>
    </location>
</feature>
<feature type="compositionally biased region" description="Low complexity" evidence="1">
    <location>
        <begin position="208"/>
        <end position="258"/>
    </location>
</feature>
<dbReference type="OrthoDB" id="5877983at2759"/>
<feature type="region of interest" description="Disordered" evidence="1">
    <location>
        <begin position="44"/>
        <end position="490"/>
    </location>
</feature>
<evidence type="ECO:0000259" key="2">
    <source>
        <dbReference type="PROSITE" id="PS51082"/>
    </source>
</evidence>
<dbReference type="InterPro" id="IPR003124">
    <property type="entry name" value="WH2_dom"/>
</dbReference>
<dbReference type="EMBL" id="BLKM01011693">
    <property type="protein sequence ID" value="GFG33954.1"/>
    <property type="molecule type" value="Genomic_DNA"/>
</dbReference>
<dbReference type="InParanoid" id="A0A6L2PNR7"/>
<gene>
    <name evidence="3" type="ORF">Cfor_07504</name>
</gene>
<comment type="caution">
    <text evidence="3">The sequence shown here is derived from an EMBL/GenBank/DDBJ whole genome shotgun (WGS) entry which is preliminary data.</text>
</comment>
<evidence type="ECO:0000313" key="3">
    <source>
        <dbReference type="EMBL" id="GFG33954.1"/>
    </source>
</evidence>
<dbReference type="Pfam" id="PF02205">
    <property type="entry name" value="WH2"/>
    <property type="match status" value="1"/>
</dbReference>
<feature type="compositionally biased region" description="Pro residues" evidence="1">
    <location>
        <begin position="439"/>
        <end position="465"/>
    </location>
</feature>
<feature type="domain" description="WH2" evidence="2">
    <location>
        <begin position="31"/>
        <end position="48"/>
    </location>
</feature>
<dbReference type="GO" id="GO:0003779">
    <property type="term" value="F:actin binding"/>
    <property type="evidence" value="ECO:0007669"/>
    <property type="project" value="InterPro"/>
</dbReference>
<protein>
    <recommendedName>
        <fullName evidence="2">WH2 domain-containing protein</fullName>
    </recommendedName>
</protein>
<feature type="compositionally biased region" description="Polar residues" evidence="1">
    <location>
        <begin position="112"/>
        <end position="141"/>
    </location>
</feature>
<name>A0A6L2PNR7_COPFO</name>
<feature type="compositionally biased region" description="Polar residues" evidence="1">
    <location>
        <begin position="349"/>
        <end position="360"/>
    </location>
</feature>
<accession>A0A6L2PNR7</accession>
<evidence type="ECO:0000256" key="1">
    <source>
        <dbReference type="SAM" id="MobiDB-lite"/>
    </source>
</evidence>
<sequence>MPFPPPPPPPGPPTAIFRNGGSQAVCSAGDGRGLLMQSIRQGKTLKKTVTNDRSSPMIGKVSNVSYSNNNNSNSSSPRNNNNNHAGTSDMSRNGLGGLFAGGMPKLKPTGRGYSTNTTSQTLPRSSGPDSKASLSSSQNGLRSRVHIPSTSYGREHVQHGTTPKSHKSVLRRPGFKFHEAPVPQSQDPVHRPSLGDVKNRGPPPQPPSSTQKPSMPTSASDSVLTGSGSLLSGQSGSNSNFSNHNHVNNRSFLHSGSPPSLPSKPPVGGYGKPNLAPKPPGIAPNISNKPSPPPKKQVVNGTLRNTDRPPVTRAHSMRVPRSPPVAPPQGLPFPQSTKNLGSYRGGNSGLPSFHQSQDSLHQCRANPPAPPRTATLPSNLNHHGTKSAAPQPPPPSTPPPSTPYSGSSRSGIAPPLKPPVARPPPPPPFRILGGAVNPPQCPPPPPPTSAPPPPPHRTSPAPPPSLQTRLAPAVPNSAPPLPPVRNTSIRTGASSACSEIESRFSEFFHSVHEFPTPQPFQKVCKIYNSKTVKQIVTSAAKQQAPQPPMLIQLSNKMYSSNISNC</sequence>
<dbReference type="Proteomes" id="UP000502823">
    <property type="component" value="Unassembled WGS sequence"/>
</dbReference>
<evidence type="ECO:0000313" key="4">
    <source>
        <dbReference type="Proteomes" id="UP000502823"/>
    </source>
</evidence>
<feature type="compositionally biased region" description="Low complexity" evidence="1">
    <location>
        <begin position="62"/>
        <end position="83"/>
    </location>
</feature>
<proteinExistence type="predicted"/>
<dbReference type="PROSITE" id="PS51082">
    <property type="entry name" value="WH2"/>
    <property type="match status" value="1"/>
</dbReference>
<dbReference type="FunCoup" id="A0A6L2PNR7">
    <property type="interactions" value="42"/>
</dbReference>
<feature type="compositionally biased region" description="Pro residues" evidence="1">
    <location>
        <begin position="1"/>
        <end position="13"/>
    </location>
</feature>
<feature type="compositionally biased region" description="Basic residues" evidence="1">
    <location>
        <begin position="164"/>
        <end position="175"/>
    </location>
</feature>
<feature type="compositionally biased region" description="Pro residues" evidence="1">
    <location>
        <begin position="390"/>
        <end position="402"/>
    </location>
</feature>
<organism evidence="3 4">
    <name type="scientific">Coptotermes formosanus</name>
    <name type="common">Formosan subterranean termite</name>
    <dbReference type="NCBI Taxonomy" id="36987"/>
    <lineage>
        <taxon>Eukaryota</taxon>
        <taxon>Metazoa</taxon>
        <taxon>Ecdysozoa</taxon>
        <taxon>Arthropoda</taxon>
        <taxon>Hexapoda</taxon>
        <taxon>Insecta</taxon>
        <taxon>Pterygota</taxon>
        <taxon>Neoptera</taxon>
        <taxon>Polyneoptera</taxon>
        <taxon>Dictyoptera</taxon>
        <taxon>Blattodea</taxon>
        <taxon>Blattoidea</taxon>
        <taxon>Termitoidae</taxon>
        <taxon>Rhinotermitidae</taxon>
        <taxon>Coptotermes</taxon>
    </lineage>
</organism>
<feature type="compositionally biased region" description="Pro residues" evidence="1">
    <location>
        <begin position="321"/>
        <end position="331"/>
    </location>
</feature>
<reference evidence="4" key="1">
    <citation type="submission" date="2020-01" db="EMBL/GenBank/DDBJ databases">
        <title>Draft genome sequence of the Termite Coptotermes fromosanus.</title>
        <authorList>
            <person name="Itakura S."/>
            <person name="Yosikawa Y."/>
            <person name="Umezawa K."/>
        </authorList>
    </citation>
    <scope>NUCLEOTIDE SEQUENCE [LARGE SCALE GENOMIC DNA]</scope>
</reference>
<feature type="compositionally biased region" description="Pro residues" evidence="1">
    <location>
        <begin position="415"/>
        <end position="429"/>
    </location>
</feature>